<keyword evidence="2" id="KW-1185">Reference proteome</keyword>
<dbReference type="InterPro" id="IPR016181">
    <property type="entry name" value="Acyl_CoA_acyltransferase"/>
</dbReference>
<evidence type="ECO:0000313" key="1">
    <source>
        <dbReference type="EMBL" id="RYO83954.1"/>
    </source>
</evidence>
<gene>
    <name evidence="1" type="ORF">DL762_005910</name>
</gene>
<dbReference type="EMBL" id="QJNS01000176">
    <property type="protein sequence ID" value="RYO83954.1"/>
    <property type="molecule type" value="Genomic_DNA"/>
</dbReference>
<dbReference type="SUPFAM" id="SSF55729">
    <property type="entry name" value="Acyl-CoA N-acyltransferases (Nat)"/>
    <property type="match status" value="1"/>
</dbReference>
<name>A0ABY0H3K0_9PEZI</name>
<sequence length="256" mass="28896">MSTEGKPTITFERATAHDAPVMGRLLKEVYQDNISDDQTDPAFLAGLISEQHCVFDIAVDTSDGGRKIVGLAWWYFHMPKGWPGEGKQQQRRDLSQSLFGPVATEPKDFRHEGFGIVTATWINASHGMAEKENVGLPRIQELDEPLLFLDKLCLKEEYRGKGIGEGLSLLRFRWALEKNVRTLTSPTEGAFKLRERVLKAMPSLIEQLYEHEVYVGPPGEEKPFTIWGTIYGVSMPYPKEWGELLEQTIEQAMGKA</sequence>
<reference evidence="1 2" key="1">
    <citation type="submission" date="2018-06" db="EMBL/GenBank/DDBJ databases">
        <title>Complete Genomes of Monosporascus.</title>
        <authorList>
            <person name="Robinson A.J."/>
            <person name="Natvig D.O."/>
        </authorList>
    </citation>
    <scope>NUCLEOTIDE SEQUENCE [LARGE SCALE GENOMIC DNA]</scope>
    <source>
        <strain evidence="1 2">CBS 609.92</strain>
    </source>
</reference>
<organism evidence="1 2">
    <name type="scientific">Monosporascus cannonballus</name>
    <dbReference type="NCBI Taxonomy" id="155416"/>
    <lineage>
        <taxon>Eukaryota</taxon>
        <taxon>Fungi</taxon>
        <taxon>Dikarya</taxon>
        <taxon>Ascomycota</taxon>
        <taxon>Pezizomycotina</taxon>
        <taxon>Sordariomycetes</taxon>
        <taxon>Xylariomycetidae</taxon>
        <taxon>Xylariales</taxon>
        <taxon>Xylariales incertae sedis</taxon>
        <taxon>Monosporascus</taxon>
    </lineage>
</organism>
<dbReference type="CDD" id="cd04301">
    <property type="entry name" value="NAT_SF"/>
    <property type="match status" value="1"/>
</dbReference>
<protein>
    <recommendedName>
        <fullName evidence="3">N-acetyltransferase domain-containing protein</fullName>
    </recommendedName>
</protein>
<dbReference type="Proteomes" id="UP000294003">
    <property type="component" value="Unassembled WGS sequence"/>
</dbReference>
<accession>A0ABY0H3K0</accession>
<evidence type="ECO:0008006" key="3">
    <source>
        <dbReference type="Google" id="ProtNLM"/>
    </source>
</evidence>
<evidence type="ECO:0000313" key="2">
    <source>
        <dbReference type="Proteomes" id="UP000294003"/>
    </source>
</evidence>
<proteinExistence type="predicted"/>
<comment type="caution">
    <text evidence="1">The sequence shown here is derived from an EMBL/GenBank/DDBJ whole genome shotgun (WGS) entry which is preliminary data.</text>
</comment>
<dbReference type="Gene3D" id="3.40.630.30">
    <property type="match status" value="1"/>
</dbReference>